<gene>
    <name evidence="3" type="ORF">BIGN1055_LOCUS1224</name>
</gene>
<reference evidence="3" key="1">
    <citation type="submission" date="2021-01" db="EMBL/GenBank/DDBJ databases">
        <authorList>
            <person name="Corre E."/>
            <person name="Pelletier E."/>
            <person name="Niang G."/>
            <person name="Scheremetjew M."/>
            <person name="Finn R."/>
            <person name="Kale V."/>
            <person name="Holt S."/>
            <person name="Cochrane G."/>
            <person name="Meng A."/>
            <person name="Brown T."/>
            <person name="Cohen L."/>
        </authorList>
    </citation>
    <scope>NUCLEOTIDE SEQUENCE</scope>
    <source>
        <strain evidence="3">CCMP1258.1</strain>
    </source>
</reference>
<dbReference type="PANTHER" id="PTHR12702:SF0">
    <property type="entry name" value="EXOCYST COMPLEX COMPONENT 6"/>
    <property type="match status" value="1"/>
</dbReference>
<dbReference type="PANTHER" id="PTHR12702">
    <property type="entry name" value="SEC15"/>
    <property type="match status" value="1"/>
</dbReference>
<proteinExistence type="predicted"/>
<dbReference type="GO" id="GO:0006886">
    <property type="term" value="P:intracellular protein transport"/>
    <property type="evidence" value="ECO:0007669"/>
    <property type="project" value="InterPro"/>
</dbReference>
<protein>
    <recommendedName>
        <fullName evidence="2">Exocyst complex subunit EXOC6/Sec15 C-terminal domain-containing protein</fullName>
    </recommendedName>
</protein>
<name>A0A7S2KNV7_BIGNA</name>
<dbReference type="AlphaFoldDB" id="A0A7S2KNV7"/>
<dbReference type="EMBL" id="HBHA01001912">
    <property type="protein sequence ID" value="CAD9581150.1"/>
    <property type="molecule type" value="Transcribed_RNA"/>
</dbReference>
<evidence type="ECO:0000313" key="3">
    <source>
        <dbReference type="EMBL" id="CAD9581150.1"/>
    </source>
</evidence>
<dbReference type="Pfam" id="PF04091">
    <property type="entry name" value="Sec15_C"/>
    <property type="match status" value="1"/>
</dbReference>
<dbReference type="InterPro" id="IPR046361">
    <property type="entry name" value="EXOC6/Sec15_C"/>
</dbReference>
<dbReference type="GO" id="GO:0000145">
    <property type="term" value="C:exocyst"/>
    <property type="evidence" value="ECO:0007669"/>
    <property type="project" value="TreeGrafter"/>
</dbReference>
<dbReference type="GO" id="GO:0006893">
    <property type="term" value="P:Golgi to plasma membrane transport"/>
    <property type="evidence" value="ECO:0007669"/>
    <property type="project" value="TreeGrafter"/>
</dbReference>
<dbReference type="InterPro" id="IPR042044">
    <property type="entry name" value="EXOC6PINT-1/Sec15/Tip20_C_dom2"/>
</dbReference>
<dbReference type="Gene3D" id="1.20.58.670">
    <property type="entry name" value="Dsl1p vesicle tethering complex, Tip20p subunit, domain D"/>
    <property type="match status" value="1"/>
</dbReference>
<dbReference type="GO" id="GO:0090522">
    <property type="term" value="P:vesicle tethering involved in exocytosis"/>
    <property type="evidence" value="ECO:0007669"/>
    <property type="project" value="InterPro"/>
</dbReference>
<feature type="domain" description="Exocyst complex subunit EXOC6/Sec15 C-terminal" evidence="2">
    <location>
        <begin position="13"/>
        <end position="105"/>
    </location>
</feature>
<keyword evidence="1" id="KW-0175">Coiled coil</keyword>
<evidence type="ECO:0000259" key="2">
    <source>
        <dbReference type="Pfam" id="PF04091"/>
    </source>
</evidence>
<organism evidence="3">
    <name type="scientific">Bigelowiella natans</name>
    <name type="common">Pedinomonas minutissima</name>
    <name type="synonym">Chlorarachnion sp. (strain CCMP621)</name>
    <dbReference type="NCBI Taxonomy" id="227086"/>
    <lineage>
        <taxon>Eukaryota</taxon>
        <taxon>Sar</taxon>
        <taxon>Rhizaria</taxon>
        <taxon>Cercozoa</taxon>
        <taxon>Chlorarachniophyceae</taxon>
        <taxon>Bigelowiella</taxon>
    </lineage>
</organism>
<dbReference type="GO" id="GO:0016020">
    <property type="term" value="C:membrane"/>
    <property type="evidence" value="ECO:0007669"/>
    <property type="project" value="TreeGrafter"/>
</dbReference>
<dbReference type="InterPro" id="IPR007225">
    <property type="entry name" value="EXOC6/Sec15"/>
</dbReference>
<sequence length="258" mass="28810">MMQGRLTGGRCFQARLLFRQTQSICEDTIFKLVNQKIQLLMALALDVDWAPSTPPISEPHDYVTDVITYLTTTFISLQKLPSSIRENVPVAGFTLITEYYMEIFSGISGSGSSSSGSGGSSGSRRACRFNMYGICNLSCDLKALEHFAKAQAVPNLHNAFRNIRQIVDMLLTGKILDLSSQIKLEMRTNFKNTEESDKIASIGEMKRLVMILGNYKTLKRKEANILPIEVRNLSSRDVSNAMKRLKAKIRAMEKRGAS</sequence>
<evidence type="ECO:0000256" key="1">
    <source>
        <dbReference type="ARBA" id="ARBA00023054"/>
    </source>
</evidence>
<accession>A0A7S2KNV7</accession>